<accession>A0A0C3CH70</accession>
<dbReference type="InterPro" id="IPR019587">
    <property type="entry name" value="Polyketide_cyclase/dehydratase"/>
</dbReference>
<dbReference type="Proteomes" id="UP000054321">
    <property type="component" value="Unassembled WGS sequence"/>
</dbReference>
<proteinExistence type="predicted"/>
<dbReference type="PANTHER" id="PTHR36166">
    <property type="entry name" value="CHROMOSOME 9, WHOLE GENOME SHOTGUN SEQUENCE"/>
    <property type="match status" value="1"/>
</dbReference>
<name>A0A0C3CH70_OIDMZ</name>
<organism evidence="1 2">
    <name type="scientific">Oidiodendron maius (strain Zn)</name>
    <dbReference type="NCBI Taxonomy" id="913774"/>
    <lineage>
        <taxon>Eukaryota</taxon>
        <taxon>Fungi</taxon>
        <taxon>Dikarya</taxon>
        <taxon>Ascomycota</taxon>
        <taxon>Pezizomycotina</taxon>
        <taxon>Leotiomycetes</taxon>
        <taxon>Leotiomycetes incertae sedis</taxon>
        <taxon>Myxotrichaceae</taxon>
        <taxon>Oidiodendron</taxon>
    </lineage>
</organism>
<evidence type="ECO:0000313" key="1">
    <source>
        <dbReference type="EMBL" id="KIM98323.1"/>
    </source>
</evidence>
<gene>
    <name evidence="1" type="ORF">OIDMADRAFT_20055</name>
</gene>
<dbReference type="OrthoDB" id="509124at2759"/>
<dbReference type="Pfam" id="PF10604">
    <property type="entry name" value="Polyketide_cyc2"/>
    <property type="match status" value="1"/>
</dbReference>
<evidence type="ECO:0000313" key="2">
    <source>
        <dbReference type="Proteomes" id="UP000054321"/>
    </source>
</evidence>
<dbReference type="HOGENOM" id="CLU_069867_3_1_1"/>
<sequence>MFVSAEIEIAASPEECRRVLLDWENWGEINNDVIRSITRIPPEKSGPVEKGEKVNVNMSGMDVQFTVQENTPNEFKWRFDKFLVLAGIHSYRFEPSKTTPGQTRFVNAEEFIRLNNILMRMMPVEKMFHEFCEQFKARVESVIGESALITEGGA</sequence>
<dbReference type="InParanoid" id="A0A0C3CH70"/>
<dbReference type="InterPro" id="IPR023393">
    <property type="entry name" value="START-like_dom_sf"/>
</dbReference>
<dbReference type="AlphaFoldDB" id="A0A0C3CH70"/>
<dbReference type="PANTHER" id="PTHR36166:SF1">
    <property type="entry name" value="SRPBCC DOMAIN-CONTAINING PROTEIN"/>
    <property type="match status" value="1"/>
</dbReference>
<dbReference type="SUPFAM" id="SSF55961">
    <property type="entry name" value="Bet v1-like"/>
    <property type="match status" value="1"/>
</dbReference>
<reference evidence="1 2" key="1">
    <citation type="submission" date="2014-04" db="EMBL/GenBank/DDBJ databases">
        <authorList>
            <consortium name="DOE Joint Genome Institute"/>
            <person name="Kuo A."/>
            <person name="Martino E."/>
            <person name="Perotto S."/>
            <person name="Kohler A."/>
            <person name="Nagy L.G."/>
            <person name="Floudas D."/>
            <person name="Copeland A."/>
            <person name="Barry K.W."/>
            <person name="Cichocki N."/>
            <person name="Veneault-Fourrey C."/>
            <person name="LaButti K."/>
            <person name="Lindquist E.A."/>
            <person name="Lipzen A."/>
            <person name="Lundell T."/>
            <person name="Morin E."/>
            <person name="Murat C."/>
            <person name="Sun H."/>
            <person name="Tunlid A."/>
            <person name="Henrissat B."/>
            <person name="Grigoriev I.V."/>
            <person name="Hibbett D.S."/>
            <person name="Martin F."/>
            <person name="Nordberg H.P."/>
            <person name="Cantor M.N."/>
            <person name="Hua S.X."/>
        </authorList>
    </citation>
    <scope>NUCLEOTIDE SEQUENCE [LARGE SCALE GENOMIC DNA]</scope>
    <source>
        <strain evidence="1 2">Zn</strain>
    </source>
</reference>
<protein>
    <submittedName>
        <fullName evidence="1">Uncharacterized protein</fullName>
    </submittedName>
</protein>
<dbReference type="EMBL" id="KN832880">
    <property type="protein sequence ID" value="KIM98323.1"/>
    <property type="molecule type" value="Genomic_DNA"/>
</dbReference>
<dbReference type="Gene3D" id="3.30.530.20">
    <property type="match status" value="1"/>
</dbReference>
<keyword evidence="2" id="KW-1185">Reference proteome</keyword>
<reference evidence="2" key="2">
    <citation type="submission" date="2015-01" db="EMBL/GenBank/DDBJ databases">
        <title>Evolutionary Origins and Diversification of the Mycorrhizal Mutualists.</title>
        <authorList>
            <consortium name="DOE Joint Genome Institute"/>
            <consortium name="Mycorrhizal Genomics Consortium"/>
            <person name="Kohler A."/>
            <person name="Kuo A."/>
            <person name="Nagy L.G."/>
            <person name="Floudas D."/>
            <person name="Copeland A."/>
            <person name="Barry K.W."/>
            <person name="Cichocki N."/>
            <person name="Veneault-Fourrey C."/>
            <person name="LaButti K."/>
            <person name="Lindquist E.A."/>
            <person name="Lipzen A."/>
            <person name="Lundell T."/>
            <person name="Morin E."/>
            <person name="Murat C."/>
            <person name="Riley R."/>
            <person name="Ohm R."/>
            <person name="Sun H."/>
            <person name="Tunlid A."/>
            <person name="Henrissat B."/>
            <person name="Grigoriev I.V."/>
            <person name="Hibbett D.S."/>
            <person name="Martin F."/>
        </authorList>
    </citation>
    <scope>NUCLEOTIDE SEQUENCE [LARGE SCALE GENOMIC DNA]</scope>
    <source>
        <strain evidence="2">Zn</strain>
    </source>
</reference>